<reference evidence="1" key="2">
    <citation type="journal article" date="2015" name="Fish Shellfish Immunol.">
        <title>Early steps in the European eel (Anguilla anguilla)-Vibrio vulnificus interaction in the gills: Role of the RtxA13 toxin.</title>
        <authorList>
            <person name="Callol A."/>
            <person name="Pajuelo D."/>
            <person name="Ebbesson L."/>
            <person name="Teles M."/>
            <person name="MacKenzie S."/>
            <person name="Amaro C."/>
        </authorList>
    </citation>
    <scope>NUCLEOTIDE SEQUENCE</scope>
</reference>
<accession>A0A0E9VYD7</accession>
<sequence length="25" mass="2873">MKGLDKVEQNIPILHQPADKVIETR</sequence>
<reference evidence="1" key="1">
    <citation type="submission" date="2014-11" db="EMBL/GenBank/DDBJ databases">
        <authorList>
            <person name="Amaro Gonzalez C."/>
        </authorList>
    </citation>
    <scope>NUCLEOTIDE SEQUENCE</scope>
</reference>
<dbReference type="AlphaFoldDB" id="A0A0E9VYD7"/>
<evidence type="ECO:0000313" key="1">
    <source>
        <dbReference type="EMBL" id="JAH83107.1"/>
    </source>
</evidence>
<dbReference type="EMBL" id="GBXM01025470">
    <property type="protein sequence ID" value="JAH83107.1"/>
    <property type="molecule type" value="Transcribed_RNA"/>
</dbReference>
<name>A0A0E9VYD7_ANGAN</name>
<protein>
    <submittedName>
        <fullName evidence="1">Uncharacterized protein</fullName>
    </submittedName>
</protein>
<organism evidence="1">
    <name type="scientific">Anguilla anguilla</name>
    <name type="common">European freshwater eel</name>
    <name type="synonym">Muraena anguilla</name>
    <dbReference type="NCBI Taxonomy" id="7936"/>
    <lineage>
        <taxon>Eukaryota</taxon>
        <taxon>Metazoa</taxon>
        <taxon>Chordata</taxon>
        <taxon>Craniata</taxon>
        <taxon>Vertebrata</taxon>
        <taxon>Euteleostomi</taxon>
        <taxon>Actinopterygii</taxon>
        <taxon>Neopterygii</taxon>
        <taxon>Teleostei</taxon>
        <taxon>Anguilliformes</taxon>
        <taxon>Anguillidae</taxon>
        <taxon>Anguilla</taxon>
    </lineage>
</organism>
<proteinExistence type="predicted"/>